<organism evidence="4 5">
    <name type="scientific">Moheibacter stercoris</name>
    <dbReference type="NCBI Taxonomy" id="1628251"/>
    <lineage>
        <taxon>Bacteria</taxon>
        <taxon>Pseudomonadati</taxon>
        <taxon>Bacteroidota</taxon>
        <taxon>Flavobacteriia</taxon>
        <taxon>Flavobacteriales</taxon>
        <taxon>Weeksellaceae</taxon>
        <taxon>Moheibacter</taxon>
    </lineage>
</organism>
<keyword evidence="5" id="KW-1185">Reference proteome</keyword>
<evidence type="ECO:0000313" key="5">
    <source>
        <dbReference type="Proteomes" id="UP001549146"/>
    </source>
</evidence>
<sequence>MTSLKVHIRYLFLIILLFTVFSLASFVVNKSEIPSWEKIIRYFGWTCFYTIPLYAANGFIYHQLDMRIPDGKWEAYVKKFGLGLFFSSLISVIIGGFLFVLNMVINGKTFEEAIFWIFTAEAFEQIKRLIWISASIAFTIYLIRFILNYQADKLKEQKEKYVKITTEHESLKSQIGPHFLFNSLNVLNGLIDENPDKAQEFVGELSSIYRYVLEQKDKSLVSVEEELNFSRTYMNLVQKRYEDGLEFEIIGEANPELKIVPLSLQILLENTIKHNRISSDEPLRVRVELKDDELLIVNNLQKKNKLTESTGKGLKNIKERYSAFSNRNVEIQETETEFLVKLPLLSEKIIAMEIDNEYTEEEILNAKKRIEDLEGFYWNFASYIVVNIFFVFLDLRDGSYDWSYWPLMGWGMGVAFHAIEVFGFFNNKSWKDRMIRKELERRKRERAEFKNNF</sequence>
<evidence type="ECO:0000259" key="3">
    <source>
        <dbReference type="Pfam" id="PF13239"/>
    </source>
</evidence>
<feature type="transmembrane region" description="Helical" evidence="1">
    <location>
        <begin position="82"/>
        <end position="105"/>
    </location>
</feature>
<feature type="transmembrane region" description="Helical" evidence="1">
    <location>
        <begin position="39"/>
        <end position="61"/>
    </location>
</feature>
<protein>
    <recommendedName>
        <fullName evidence="6">Histidine kinase</fullName>
    </recommendedName>
</protein>
<dbReference type="RefSeq" id="WP_354510177.1">
    <property type="nucleotide sequence ID" value="NZ_JBEPMO010000017.1"/>
</dbReference>
<evidence type="ECO:0000313" key="4">
    <source>
        <dbReference type="EMBL" id="MET3732703.1"/>
    </source>
</evidence>
<keyword evidence="1" id="KW-0472">Membrane</keyword>
<dbReference type="InterPro" id="IPR050640">
    <property type="entry name" value="Bact_2-comp_sensor_kinase"/>
</dbReference>
<evidence type="ECO:0000259" key="2">
    <source>
        <dbReference type="Pfam" id="PF06580"/>
    </source>
</evidence>
<name>A0ABV2LVX3_9FLAO</name>
<dbReference type="PANTHER" id="PTHR34220">
    <property type="entry name" value="SENSOR HISTIDINE KINASE YPDA"/>
    <property type="match status" value="1"/>
</dbReference>
<dbReference type="InterPro" id="IPR025698">
    <property type="entry name" value="2TM_dom"/>
</dbReference>
<feature type="transmembrane region" description="Helical" evidence="1">
    <location>
        <begin position="407"/>
        <end position="427"/>
    </location>
</feature>
<dbReference type="Pfam" id="PF06580">
    <property type="entry name" value="His_kinase"/>
    <property type="match status" value="1"/>
</dbReference>
<dbReference type="Proteomes" id="UP001549146">
    <property type="component" value="Unassembled WGS sequence"/>
</dbReference>
<feature type="transmembrane region" description="Helical" evidence="1">
    <location>
        <begin position="129"/>
        <end position="147"/>
    </location>
</feature>
<accession>A0ABV2LVX3</accession>
<dbReference type="PANTHER" id="PTHR34220:SF7">
    <property type="entry name" value="SENSOR HISTIDINE KINASE YPDA"/>
    <property type="match status" value="1"/>
</dbReference>
<dbReference type="Pfam" id="PF13239">
    <property type="entry name" value="2TM"/>
    <property type="match status" value="1"/>
</dbReference>
<evidence type="ECO:0000256" key="1">
    <source>
        <dbReference type="SAM" id="Phobius"/>
    </source>
</evidence>
<proteinExistence type="predicted"/>
<keyword evidence="1" id="KW-1133">Transmembrane helix</keyword>
<evidence type="ECO:0008006" key="6">
    <source>
        <dbReference type="Google" id="ProtNLM"/>
    </source>
</evidence>
<reference evidence="4 5" key="1">
    <citation type="submission" date="2024-06" db="EMBL/GenBank/DDBJ databases">
        <title>Genomic Encyclopedia of Type Strains, Phase IV (KMG-IV): sequencing the most valuable type-strain genomes for metagenomic binning, comparative biology and taxonomic classification.</title>
        <authorList>
            <person name="Goeker M."/>
        </authorList>
    </citation>
    <scope>NUCLEOTIDE SEQUENCE [LARGE SCALE GENOMIC DNA]</scope>
    <source>
        <strain evidence="4 5">DSM 29388</strain>
    </source>
</reference>
<gene>
    <name evidence="4" type="ORF">ABID46_002293</name>
</gene>
<feature type="domain" description="Signal transduction histidine kinase internal region" evidence="2">
    <location>
        <begin position="167"/>
        <end position="244"/>
    </location>
</feature>
<keyword evidence="1" id="KW-0812">Transmembrane</keyword>
<feature type="domain" description="2TM" evidence="3">
    <location>
        <begin position="365"/>
        <end position="440"/>
    </location>
</feature>
<feature type="transmembrane region" description="Helical" evidence="1">
    <location>
        <begin position="376"/>
        <end position="395"/>
    </location>
</feature>
<dbReference type="EMBL" id="JBEPMO010000017">
    <property type="protein sequence ID" value="MET3732703.1"/>
    <property type="molecule type" value="Genomic_DNA"/>
</dbReference>
<comment type="caution">
    <text evidence="4">The sequence shown here is derived from an EMBL/GenBank/DDBJ whole genome shotgun (WGS) entry which is preliminary data.</text>
</comment>
<feature type="transmembrane region" description="Helical" evidence="1">
    <location>
        <begin position="7"/>
        <end position="27"/>
    </location>
</feature>
<dbReference type="InterPro" id="IPR010559">
    <property type="entry name" value="Sig_transdc_His_kin_internal"/>
</dbReference>